<organism evidence="1 2">
    <name type="scientific">Phlebia brevispora</name>
    <dbReference type="NCBI Taxonomy" id="194682"/>
    <lineage>
        <taxon>Eukaryota</taxon>
        <taxon>Fungi</taxon>
        <taxon>Dikarya</taxon>
        <taxon>Basidiomycota</taxon>
        <taxon>Agaricomycotina</taxon>
        <taxon>Agaricomycetes</taxon>
        <taxon>Polyporales</taxon>
        <taxon>Meruliaceae</taxon>
        <taxon>Phlebia</taxon>
    </lineage>
</organism>
<sequence>MASGVRFFVVLGGGALAGVYDKNSVPLGRFTYKNPFLPIVVKCRTAEEASRLHKTCGLIFEEAEDMGLTDRQLTARIFFSERLKHFFDNADPPVSEFLPVLCSRGAWPCVYLDRTYVDSITEGYRYRKFSVCGTLPEAWLGWS</sequence>
<reference evidence="1" key="1">
    <citation type="submission" date="2022-07" db="EMBL/GenBank/DDBJ databases">
        <title>Genome Sequence of Phlebia brevispora.</title>
        <authorList>
            <person name="Buettner E."/>
        </authorList>
    </citation>
    <scope>NUCLEOTIDE SEQUENCE</scope>
    <source>
        <strain evidence="1">MPL23</strain>
    </source>
</reference>
<proteinExistence type="predicted"/>
<gene>
    <name evidence="1" type="ORF">NM688_g8111</name>
</gene>
<name>A0ACC1RXM4_9APHY</name>
<accession>A0ACC1RXM4</accession>
<comment type="caution">
    <text evidence="1">The sequence shown here is derived from an EMBL/GenBank/DDBJ whole genome shotgun (WGS) entry which is preliminary data.</text>
</comment>
<dbReference type="EMBL" id="JANHOG010002079">
    <property type="protein sequence ID" value="KAJ3527563.1"/>
    <property type="molecule type" value="Genomic_DNA"/>
</dbReference>
<keyword evidence="2" id="KW-1185">Reference proteome</keyword>
<dbReference type="Proteomes" id="UP001148662">
    <property type="component" value="Unassembled WGS sequence"/>
</dbReference>
<evidence type="ECO:0000313" key="2">
    <source>
        <dbReference type="Proteomes" id="UP001148662"/>
    </source>
</evidence>
<evidence type="ECO:0000313" key="1">
    <source>
        <dbReference type="EMBL" id="KAJ3527563.1"/>
    </source>
</evidence>
<protein>
    <submittedName>
        <fullName evidence="1">Uncharacterized protein</fullName>
    </submittedName>
</protein>